<feature type="transmembrane region" description="Helical" evidence="8">
    <location>
        <begin position="789"/>
        <end position="810"/>
    </location>
</feature>
<dbReference type="Gene3D" id="1.20.1250.20">
    <property type="entry name" value="MFS general substrate transporter like domains"/>
    <property type="match status" value="1"/>
</dbReference>
<dbReference type="GO" id="GO:0005634">
    <property type="term" value="C:nucleus"/>
    <property type="evidence" value="ECO:0007669"/>
    <property type="project" value="UniProtKB-SubCell"/>
</dbReference>
<dbReference type="GO" id="GO:0016020">
    <property type="term" value="C:membrane"/>
    <property type="evidence" value="ECO:0007669"/>
    <property type="project" value="UniProtKB-SubCell"/>
</dbReference>
<dbReference type="GO" id="GO:0008270">
    <property type="term" value="F:zinc ion binding"/>
    <property type="evidence" value="ECO:0007669"/>
    <property type="project" value="InterPro"/>
</dbReference>
<feature type="transmembrane region" description="Helical" evidence="8">
    <location>
        <begin position="1078"/>
        <end position="1097"/>
    </location>
</feature>
<evidence type="ECO:0000256" key="6">
    <source>
        <dbReference type="ARBA" id="ARBA00023242"/>
    </source>
</evidence>
<evidence type="ECO:0000256" key="4">
    <source>
        <dbReference type="ARBA" id="ARBA00023125"/>
    </source>
</evidence>
<keyword evidence="6" id="KW-0539">Nucleus</keyword>
<dbReference type="EMBL" id="CP086716">
    <property type="protein sequence ID" value="WOO80030.1"/>
    <property type="molecule type" value="Genomic_DNA"/>
</dbReference>
<evidence type="ECO:0000256" key="3">
    <source>
        <dbReference type="ARBA" id="ARBA00023015"/>
    </source>
</evidence>
<feature type="transmembrane region" description="Helical" evidence="8">
    <location>
        <begin position="1186"/>
        <end position="1205"/>
    </location>
</feature>
<dbReference type="PANTHER" id="PTHR31845:SF17">
    <property type="entry name" value="ZN(II)2CYS6 TRANSCRIPTION FACTOR (EUROFUNG)"/>
    <property type="match status" value="1"/>
</dbReference>
<dbReference type="Proteomes" id="UP000827549">
    <property type="component" value="Chromosome 3"/>
</dbReference>
<keyword evidence="8" id="KW-1133">Transmembrane helix</keyword>
<dbReference type="SUPFAM" id="SSF57701">
    <property type="entry name" value="Zn2/Cys6 DNA-binding domain"/>
    <property type="match status" value="1"/>
</dbReference>
<dbReference type="GO" id="GO:0000981">
    <property type="term" value="F:DNA-binding transcription factor activity, RNA polymerase II-specific"/>
    <property type="evidence" value="ECO:0007669"/>
    <property type="project" value="InterPro"/>
</dbReference>
<name>A0AAF0Y4K6_9TREE</name>
<feature type="transmembrane region" description="Helical" evidence="8">
    <location>
        <begin position="875"/>
        <end position="894"/>
    </location>
</feature>
<evidence type="ECO:0000313" key="10">
    <source>
        <dbReference type="EMBL" id="WOO80030.1"/>
    </source>
</evidence>
<evidence type="ECO:0000313" key="11">
    <source>
        <dbReference type="Proteomes" id="UP000827549"/>
    </source>
</evidence>
<dbReference type="InterPro" id="IPR051089">
    <property type="entry name" value="prtT"/>
</dbReference>
<dbReference type="InterPro" id="IPR036259">
    <property type="entry name" value="MFS_trans_sf"/>
</dbReference>
<evidence type="ECO:0000259" key="9">
    <source>
        <dbReference type="PROSITE" id="PS00463"/>
    </source>
</evidence>
<dbReference type="PANTHER" id="PTHR31845">
    <property type="entry name" value="FINGER DOMAIN PROTEIN, PUTATIVE-RELATED"/>
    <property type="match status" value="1"/>
</dbReference>
<feature type="domain" description="Zn(2)-C6 fungal-type" evidence="9">
    <location>
        <begin position="7"/>
        <end position="37"/>
    </location>
</feature>
<keyword evidence="3" id="KW-0805">Transcription regulation</keyword>
<accession>A0AAF0Y4K6</accession>
<protein>
    <submittedName>
        <fullName evidence="10">Purtative MFS-type transporterc</fullName>
    </submittedName>
</protein>
<feature type="transmembrane region" description="Helical" evidence="8">
    <location>
        <begin position="1152"/>
        <end position="1174"/>
    </location>
</feature>
<evidence type="ECO:0000256" key="2">
    <source>
        <dbReference type="ARBA" id="ARBA00004141"/>
    </source>
</evidence>
<dbReference type="SMART" id="SM00066">
    <property type="entry name" value="GAL4"/>
    <property type="match status" value="1"/>
</dbReference>
<evidence type="ECO:0000256" key="1">
    <source>
        <dbReference type="ARBA" id="ARBA00004123"/>
    </source>
</evidence>
<dbReference type="CDD" id="cd12148">
    <property type="entry name" value="fungal_TF_MHR"/>
    <property type="match status" value="1"/>
</dbReference>
<dbReference type="GeneID" id="87806786"/>
<feature type="transmembrane region" description="Helical" evidence="8">
    <location>
        <begin position="991"/>
        <end position="1012"/>
    </location>
</feature>
<feature type="transmembrane region" description="Helical" evidence="8">
    <location>
        <begin position="753"/>
        <end position="777"/>
    </location>
</feature>
<keyword evidence="4" id="KW-0238">DNA-binding</keyword>
<reference evidence="10" key="1">
    <citation type="submission" date="2023-10" db="EMBL/GenBank/DDBJ databases">
        <authorList>
            <person name="Noh H."/>
        </authorList>
    </citation>
    <scope>NUCLEOTIDE SEQUENCE</scope>
    <source>
        <strain evidence="10">DUCC4014</strain>
    </source>
</reference>
<dbReference type="CDD" id="cd00067">
    <property type="entry name" value="GAL4"/>
    <property type="match status" value="1"/>
</dbReference>
<dbReference type="GO" id="GO:0022857">
    <property type="term" value="F:transmembrane transporter activity"/>
    <property type="evidence" value="ECO:0007669"/>
    <property type="project" value="InterPro"/>
</dbReference>
<gene>
    <name evidence="10" type="primary">SPBC1271.10c_2</name>
    <name evidence="10" type="ORF">LOC62_03G003544</name>
</gene>
<dbReference type="SUPFAM" id="SSF103473">
    <property type="entry name" value="MFS general substrate transporter"/>
    <property type="match status" value="1"/>
</dbReference>
<feature type="transmembrane region" description="Helical" evidence="8">
    <location>
        <begin position="845"/>
        <end position="863"/>
    </location>
</feature>
<dbReference type="Pfam" id="PF07690">
    <property type="entry name" value="MFS_1"/>
    <property type="match status" value="1"/>
</dbReference>
<keyword evidence="11" id="KW-1185">Reference proteome</keyword>
<evidence type="ECO:0000256" key="5">
    <source>
        <dbReference type="ARBA" id="ARBA00023163"/>
    </source>
</evidence>
<keyword evidence="8" id="KW-0812">Transmembrane</keyword>
<dbReference type="InterPro" id="IPR036864">
    <property type="entry name" value="Zn2-C6_fun-type_DNA-bd_sf"/>
</dbReference>
<dbReference type="InterPro" id="IPR001138">
    <property type="entry name" value="Zn2Cys6_DnaBD"/>
</dbReference>
<dbReference type="RefSeq" id="XP_062626062.1">
    <property type="nucleotide sequence ID" value="XM_062770079.1"/>
</dbReference>
<evidence type="ECO:0000256" key="7">
    <source>
        <dbReference type="SAM" id="MobiDB-lite"/>
    </source>
</evidence>
<organism evidence="10 11">
    <name type="scientific">Vanrija pseudolonga</name>
    <dbReference type="NCBI Taxonomy" id="143232"/>
    <lineage>
        <taxon>Eukaryota</taxon>
        <taxon>Fungi</taxon>
        <taxon>Dikarya</taxon>
        <taxon>Basidiomycota</taxon>
        <taxon>Agaricomycotina</taxon>
        <taxon>Tremellomycetes</taxon>
        <taxon>Trichosporonales</taxon>
        <taxon>Trichosporonaceae</taxon>
        <taxon>Vanrija</taxon>
    </lineage>
</organism>
<comment type="subcellular location">
    <subcellularLocation>
        <location evidence="2">Membrane</location>
        <topology evidence="2">Multi-pass membrane protein</topology>
    </subcellularLocation>
    <subcellularLocation>
        <location evidence="1">Nucleus</location>
    </subcellularLocation>
</comment>
<dbReference type="InterPro" id="IPR011701">
    <property type="entry name" value="MFS"/>
</dbReference>
<evidence type="ECO:0000256" key="8">
    <source>
        <dbReference type="SAM" id="Phobius"/>
    </source>
</evidence>
<keyword evidence="5" id="KW-0804">Transcription</keyword>
<feature type="transmembrane region" description="Helical" evidence="8">
    <location>
        <begin position="816"/>
        <end position="836"/>
    </location>
</feature>
<dbReference type="Pfam" id="PF00172">
    <property type="entry name" value="Zn_clus"/>
    <property type="match status" value="1"/>
</dbReference>
<feature type="transmembrane region" description="Helical" evidence="8">
    <location>
        <begin position="1032"/>
        <end position="1057"/>
    </location>
</feature>
<dbReference type="GO" id="GO:0000976">
    <property type="term" value="F:transcription cis-regulatory region binding"/>
    <property type="evidence" value="ECO:0007669"/>
    <property type="project" value="TreeGrafter"/>
</dbReference>
<sequence>MGAAKTACLPCRKVKLKCYRLDQGPSCIRCMDNDLACEVVPRRLGRQPGSKNRPKVSTSSSPPQRIDAIPRGAVQRGAVRQGTAPYPSRLSTLAPRTADHATPGSDTTDPVEGGGDGPGTSFGLLNVLASVANDQSKTATMPTPPGPTSQPFDRASFLAEFRTAANSLDPDPYGGVAVLEEGLGELYKCEPFDCSGGDVVNARIDQPRLDVGEGYDVVSSGIVTEDEVQSLMAIYWDRIEPVGRVLDPTIHTIEFITAKSATLMSVVLMITAQSLPVSEHANSLVSRLDAHVEHLLAQTDRHGFQSIEICQALTLLCLFIGGHQLNRTWGLTAKSIAMAIELRLDASPPPVWALASSPHHQATPAALQRNVERLWILLVDWDRACAFIRARRPMIHDPPNVIPARLVEWCRSPEAIPSDPATAGTCSLLQVVLRLQFDAKRQLVQLPSGSEFAFESHHSAINAALDSWQDTWFPLLPVEDQHRVALDIECMRLVLLMMPFEYGQAKGWPTPATASGRDACLSTALNILTRAMPIFAGSDPVLKVTSLYTYRYYRIAYAGFRTMRLICTAPGDRNKDIYLLSIIAALARRLVDLRLHANFASITVVLGRGLLHDARVAAQSRLAPADTGISSDSILEFVVDGAGPLDPANGSGILADYSGWSMAALPMFPGLSEGIFGMWDPEADNWDRVGTAGCISTCSAMADTLADDLTVPGTVVILDQVAGDDLPSKNFTLVPTPSADPNDPLNWSKGRKWLSLLCLNLWILAVFTVVGCLYPIYGPLSDTTGLSLDNINAGVGYLYFAAAVFALFTLPLQIAIGYRPVFIATCLGVCIFPFALSQVKNNGQYIGLCVLNALFVSPVFVSPETVLCNVFGMNGPTYFAGGFAVLVAIFLFFFMEETKFHRPVPSSGPVEVLTSDNKALSASPYAPDTKDAALTEVKPADTKEVPPATTAATHSDDRYSIPWPGIRPFQRFAVSPHAVGILWRGAAQSVALLRLPIVLWCGLVMGTQQIFYNTMAALSSGVLSAEPYNMQPNAVGLTFISPLLAIVPGAVLGGWLSDRLTVIMARRNGGVSEAEHKLWLFIVPTIVCPIGILMMGLGPYYGAHWMVFVIGEFFLTVAGPLATLNGMTYAFDCFHPIHPKAKEGPTAEVQAAAPYILAAMLLGMAMTFSFNYSITAWAFNWGLRNWAISAALIGTVANSTAFVMIRYGKKLRKGGAGYYEKVVNI</sequence>
<dbReference type="PROSITE" id="PS00463">
    <property type="entry name" value="ZN2_CY6_FUNGAL_1"/>
    <property type="match status" value="1"/>
</dbReference>
<feature type="region of interest" description="Disordered" evidence="7">
    <location>
        <begin position="44"/>
        <end position="122"/>
    </location>
</feature>
<proteinExistence type="predicted"/>
<dbReference type="Gene3D" id="4.10.240.10">
    <property type="entry name" value="Zn(2)-C6 fungal-type DNA-binding domain"/>
    <property type="match status" value="1"/>
</dbReference>
<dbReference type="AlphaFoldDB" id="A0AAF0Y4K6"/>
<feature type="transmembrane region" description="Helical" evidence="8">
    <location>
        <begin position="1103"/>
        <end position="1131"/>
    </location>
</feature>
<keyword evidence="8" id="KW-0472">Membrane</keyword>